<dbReference type="InterPro" id="IPR027417">
    <property type="entry name" value="P-loop_NTPase"/>
</dbReference>
<evidence type="ECO:0000313" key="4">
    <source>
        <dbReference type="Proteomes" id="UP000291343"/>
    </source>
</evidence>
<sequence length="219" mass="24480">MSDIGNDCIEKVIKIAILGEPSVGKTALATRYCHEDFSRQYYPTAGADFFLKRTVVQGNRPLRLVIWDLSGHSLGSDMFDKYMFGAQIVMLLFDITNVNSFTRLVDWLESSRRVMRDKKPTLALIANKGDMEHQRTVPYEKQVRFANDNGISSHSISARTGENVSLCFQRVCAEFLGLRLTKAEQEEQLNIVKAEIVTQNGCPQVASVQAAPSAICSLQ</sequence>
<dbReference type="SUPFAM" id="SSF52540">
    <property type="entry name" value="P-loop containing nucleoside triphosphate hydrolases"/>
    <property type="match status" value="1"/>
</dbReference>
<dbReference type="FunFam" id="3.40.50.300:FF:001447">
    <property type="entry name" value="Ras-related protein Rab-1B"/>
    <property type="match status" value="1"/>
</dbReference>
<dbReference type="Gene3D" id="3.40.50.300">
    <property type="entry name" value="P-loop containing nucleotide triphosphate hydrolases"/>
    <property type="match status" value="1"/>
</dbReference>
<dbReference type="PANTHER" id="PTHR47978">
    <property type="match status" value="1"/>
</dbReference>
<dbReference type="OrthoDB" id="10254700at2759"/>
<dbReference type="PROSITE" id="PS51419">
    <property type="entry name" value="RAB"/>
    <property type="match status" value="1"/>
</dbReference>
<name>A0A482XE85_LAOST</name>
<dbReference type="AlphaFoldDB" id="A0A482XE85"/>
<reference evidence="3 4" key="1">
    <citation type="journal article" date="2017" name="Gigascience">
        <title>Genome sequence of the small brown planthopper, Laodelphax striatellus.</title>
        <authorList>
            <person name="Zhu J."/>
            <person name="Jiang F."/>
            <person name="Wang X."/>
            <person name="Yang P."/>
            <person name="Bao Y."/>
            <person name="Zhao W."/>
            <person name="Wang W."/>
            <person name="Lu H."/>
            <person name="Wang Q."/>
            <person name="Cui N."/>
            <person name="Li J."/>
            <person name="Chen X."/>
            <person name="Luo L."/>
            <person name="Yu J."/>
            <person name="Kang L."/>
            <person name="Cui F."/>
        </authorList>
    </citation>
    <scope>NUCLEOTIDE SEQUENCE [LARGE SCALE GENOMIC DNA]</scope>
    <source>
        <strain evidence="3">Lst14</strain>
    </source>
</reference>
<dbReference type="Pfam" id="PF00071">
    <property type="entry name" value="Ras"/>
    <property type="match status" value="1"/>
</dbReference>
<dbReference type="EMBL" id="QKKF02012197">
    <property type="protein sequence ID" value="RZF43788.1"/>
    <property type="molecule type" value="Genomic_DNA"/>
</dbReference>
<dbReference type="InterPro" id="IPR005225">
    <property type="entry name" value="Small_GTP-bd"/>
</dbReference>
<dbReference type="GO" id="GO:0003924">
    <property type="term" value="F:GTPase activity"/>
    <property type="evidence" value="ECO:0007669"/>
    <property type="project" value="InterPro"/>
</dbReference>
<gene>
    <name evidence="3" type="ORF">LSTR_LSTR006329</name>
</gene>
<dbReference type="PROSITE" id="PS51421">
    <property type="entry name" value="RAS"/>
    <property type="match status" value="1"/>
</dbReference>
<keyword evidence="2" id="KW-0547">Nucleotide-binding</keyword>
<proteinExistence type="inferred from homology"/>
<dbReference type="InParanoid" id="A0A482XE85"/>
<dbReference type="SMR" id="A0A482XE85"/>
<protein>
    <submittedName>
        <fullName evidence="3">Uncharacterized protein</fullName>
    </submittedName>
</protein>
<dbReference type="InterPro" id="IPR001806">
    <property type="entry name" value="Small_GTPase"/>
</dbReference>
<dbReference type="STRING" id="195883.A0A482XE85"/>
<dbReference type="Proteomes" id="UP000291343">
    <property type="component" value="Unassembled WGS sequence"/>
</dbReference>
<comment type="similarity">
    <text evidence="1">Belongs to the small GTPase superfamily. Rab family.</text>
</comment>
<evidence type="ECO:0000256" key="2">
    <source>
        <dbReference type="ARBA" id="ARBA00022741"/>
    </source>
</evidence>
<dbReference type="SMART" id="SM00175">
    <property type="entry name" value="RAB"/>
    <property type="match status" value="1"/>
</dbReference>
<dbReference type="GO" id="GO:0005525">
    <property type="term" value="F:GTP binding"/>
    <property type="evidence" value="ECO:0007669"/>
    <property type="project" value="InterPro"/>
</dbReference>
<dbReference type="SMART" id="SM00173">
    <property type="entry name" value="RAS"/>
    <property type="match status" value="1"/>
</dbReference>
<keyword evidence="4" id="KW-1185">Reference proteome</keyword>
<comment type="caution">
    <text evidence="3">The sequence shown here is derived from an EMBL/GenBank/DDBJ whole genome shotgun (WGS) entry which is preliminary data.</text>
</comment>
<organism evidence="3 4">
    <name type="scientific">Laodelphax striatellus</name>
    <name type="common">Small brown planthopper</name>
    <name type="synonym">Delphax striatella</name>
    <dbReference type="NCBI Taxonomy" id="195883"/>
    <lineage>
        <taxon>Eukaryota</taxon>
        <taxon>Metazoa</taxon>
        <taxon>Ecdysozoa</taxon>
        <taxon>Arthropoda</taxon>
        <taxon>Hexapoda</taxon>
        <taxon>Insecta</taxon>
        <taxon>Pterygota</taxon>
        <taxon>Neoptera</taxon>
        <taxon>Paraneoptera</taxon>
        <taxon>Hemiptera</taxon>
        <taxon>Auchenorrhyncha</taxon>
        <taxon>Fulgoroidea</taxon>
        <taxon>Delphacidae</taxon>
        <taxon>Criomorphinae</taxon>
        <taxon>Laodelphax</taxon>
    </lineage>
</organism>
<accession>A0A482XE85</accession>
<dbReference type="PRINTS" id="PR00449">
    <property type="entry name" value="RASTRNSFRMNG"/>
</dbReference>
<dbReference type="NCBIfam" id="TIGR00231">
    <property type="entry name" value="small_GTP"/>
    <property type="match status" value="1"/>
</dbReference>
<evidence type="ECO:0000313" key="3">
    <source>
        <dbReference type="EMBL" id="RZF43788.1"/>
    </source>
</evidence>
<evidence type="ECO:0000256" key="1">
    <source>
        <dbReference type="ARBA" id="ARBA00006270"/>
    </source>
</evidence>